<dbReference type="PROSITE" id="PS00893">
    <property type="entry name" value="NUDIX_BOX"/>
    <property type="match status" value="1"/>
</dbReference>
<dbReference type="InterPro" id="IPR015797">
    <property type="entry name" value="NUDIX_hydrolase-like_dom_sf"/>
</dbReference>
<organism evidence="4 5">
    <name type="scientific">Falsibacillus albus</name>
    <dbReference type="NCBI Taxonomy" id="2478915"/>
    <lineage>
        <taxon>Bacteria</taxon>
        <taxon>Bacillati</taxon>
        <taxon>Bacillota</taxon>
        <taxon>Bacilli</taxon>
        <taxon>Bacillales</taxon>
        <taxon>Bacillaceae</taxon>
        <taxon>Falsibacillus</taxon>
    </lineage>
</organism>
<dbReference type="InterPro" id="IPR020084">
    <property type="entry name" value="NUDIX_hydrolase_CS"/>
</dbReference>
<comment type="caution">
    <text evidence="4">The sequence shown here is derived from an EMBL/GenBank/DDBJ whole genome shotgun (WGS) entry which is preliminary data.</text>
</comment>
<evidence type="ECO:0000256" key="1">
    <source>
        <dbReference type="ARBA" id="ARBA00001946"/>
    </source>
</evidence>
<dbReference type="PANTHER" id="PTHR43046">
    <property type="entry name" value="GDP-MANNOSE MANNOSYL HYDROLASE"/>
    <property type="match status" value="1"/>
</dbReference>
<keyword evidence="2" id="KW-0378">Hydrolase</keyword>
<proteinExistence type="predicted"/>
<dbReference type="PANTHER" id="PTHR43046:SF15">
    <property type="entry name" value="MUTT_NUDIX FAMILY PROTEIN"/>
    <property type="match status" value="1"/>
</dbReference>
<reference evidence="4 5" key="1">
    <citation type="submission" date="2018-10" db="EMBL/GenBank/DDBJ databases">
        <title>Falsibacillus sp. genome draft.</title>
        <authorList>
            <person name="Shi S."/>
        </authorList>
    </citation>
    <scope>NUCLEOTIDE SEQUENCE [LARGE SCALE GENOMIC DNA]</scope>
    <source>
        <strain evidence="4 5">GY 10110</strain>
    </source>
</reference>
<evidence type="ECO:0000259" key="3">
    <source>
        <dbReference type="PROSITE" id="PS51462"/>
    </source>
</evidence>
<dbReference type="OrthoDB" id="511483at2"/>
<dbReference type="AlphaFoldDB" id="A0A3L7JRT4"/>
<evidence type="ECO:0000313" key="5">
    <source>
        <dbReference type="Proteomes" id="UP000276770"/>
    </source>
</evidence>
<dbReference type="Proteomes" id="UP000276770">
    <property type="component" value="Unassembled WGS sequence"/>
</dbReference>
<gene>
    <name evidence="4" type="ORF">D9X91_19450</name>
</gene>
<accession>A0A3L7JRT4</accession>
<evidence type="ECO:0000256" key="2">
    <source>
        <dbReference type="ARBA" id="ARBA00022801"/>
    </source>
</evidence>
<dbReference type="InterPro" id="IPR000086">
    <property type="entry name" value="NUDIX_hydrolase_dom"/>
</dbReference>
<dbReference type="GO" id="GO:0016787">
    <property type="term" value="F:hydrolase activity"/>
    <property type="evidence" value="ECO:0007669"/>
    <property type="project" value="UniProtKB-KW"/>
</dbReference>
<feature type="domain" description="Nudix hydrolase" evidence="3">
    <location>
        <begin position="20"/>
        <end position="155"/>
    </location>
</feature>
<dbReference type="Gene3D" id="3.90.79.10">
    <property type="entry name" value="Nucleoside Triphosphate Pyrophosphohydrolase"/>
    <property type="match status" value="1"/>
</dbReference>
<dbReference type="RefSeq" id="WP_121682311.1">
    <property type="nucleotide sequence ID" value="NZ_RCVZ01000018.1"/>
</dbReference>
<dbReference type="PROSITE" id="PS51462">
    <property type="entry name" value="NUDIX"/>
    <property type="match status" value="1"/>
</dbReference>
<dbReference type="SUPFAM" id="SSF55811">
    <property type="entry name" value="Nudix"/>
    <property type="match status" value="1"/>
</dbReference>
<dbReference type="EMBL" id="RCVZ01000018">
    <property type="protein sequence ID" value="RLQ92421.1"/>
    <property type="molecule type" value="Genomic_DNA"/>
</dbReference>
<keyword evidence="5" id="KW-1185">Reference proteome</keyword>
<name>A0A3L7JRT4_9BACI</name>
<sequence>MVFQKFLVEQGTDEINKRVNHRIAVKAVIYKNDKLLLIHTNRGDYKFPGGGVEEKESHHEALTREIAEETGYVHCTVKDKLGKVVERKQDEFDEGAIFQMTSHYYLCELEDEERYPLQLDDYEEEQEFCPIWVSIDEAIEQNDKLKIQLVKNGWIKRENAVLKELKEVYINNVKRRPR</sequence>
<evidence type="ECO:0000313" key="4">
    <source>
        <dbReference type="EMBL" id="RLQ92421.1"/>
    </source>
</evidence>
<dbReference type="Pfam" id="PF00293">
    <property type="entry name" value="NUDIX"/>
    <property type="match status" value="1"/>
</dbReference>
<protein>
    <submittedName>
        <fullName evidence="4">NUDIX domain-containing protein</fullName>
    </submittedName>
</protein>
<comment type="cofactor">
    <cofactor evidence="1">
        <name>Mg(2+)</name>
        <dbReference type="ChEBI" id="CHEBI:18420"/>
    </cofactor>
</comment>